<comment type="caution">
    <text evidence="3">The sequence shown here is derived from an EMBL/GenBank/DDBJ whole genome shotgun (WGS) entry which is preliminary data.</text>
</comment>
<gene>
    <name evidence="3" type="ORF">EKO27_g6625</name>
</gene>
<dbReference type="AlphaFoldDB" id="A0A439D1Y7"/>
<accession>A0A439D1Y7</accession>
<sequence>MLGGCTDPEFNGPCVSQCDVDDTFSSPVFDVAYCRKVDEGDVFLCNGRDCNANSATVFTEPAATSTYPPITDTPSASPTKTVTRVQTVTVTATLTEEQTLTTILTSQQTVTATLTQTTAINPPGPSAHSQNVQTGLAVGLALSLAATAGLLAFICWRRWGIFIRAFIDRVLRKLHKPVAHARSAPLFRFPHPDDPYQPHSYPREYPIPLNDLPSTVPPLPQPTFERVGNRLVMVDEQAQRRASAGLWLRRHVNFSRPLVRNSQEQDETNEGAVSTSEPSPDLGRVVEQNV</sequence>
<evidence type="ECO:0000256" key="2">
    <source>
        <dbReference type="SAM" id="Phobius"/>
    </source>
</evidence>
<proteinExistence type="predicted"/>
<keyword evidence="2" id="KW-0472">Membrane</keyword>
<dbReference type="EMBL" id="RYZI01000198">
    <property type="protein sequence ID" value="RWA08473.1"/>
    <property type="molecule type" value="Genomic_DNA"/>
</dbReference>
<name>A0A439D1Y7_9PEZI</name>
<evidence type="ECO:0000256" key="1">
    <source>
        <dbReference type="SAM" id="MobiDB-lite"/>
    </source>
</evidence>
<dbReference type="Proteomes" id="UP000286045">
    <property type="component" value="Unassembled WGS sequence"/>
</dbReference>
<evidence type="ECO:0000313" key="4">
    <source>
        <dbReference type="Proteomes" id="UP000286045"/>
    </source>
</evidence>
<keyword evidence="2" id="KW-1133">Transmembrane helix</keyword>
<evidence type="ECO:0000313" key="3">
    <source>
        <dbReference type="EMBL" id="RWA08473.1"/>
    </source>
</evidence>
<feature type="transmembrane region" description="Helical" evidence="2">
    <location>
        <begin position="135"/>
        <end position="156"/>
    </location>
</feature>
<protein>
    <submittedName>
        <fullName evidence="3">Uncharacterized protein</fullName>
    </submittedName>
</protein>
<keyword evidence="2" id="KW-0812">Transmembrane</keyword>
<keyword evidence="4" id="KW-1185">Reference proteome</keyword>
<reference evidence="3 4" key="1">
    <citation type="submission" date="2018-12" db="EMBL/GenBank/DDBJ databases">
        <title>Draft genome sequence of Xylaria grammica IHI A82.</title>
        <authorList>
            <person name="Buettner E."/>
            <person name="Kellner H."/>
        </authorList>
    </citation>
    <scope>NUCLEOTIDE SEQUENCE [LARGE SCALE GENOMIC DNA]</scope>
    <source>
        <strain evidence="3 4">IHI A82</strain>
    </source>
</reference>
<organism evidence="3 4">
    <name type="scientific">Xylaria grammica</name>
    <dbReference type="NCBI Taxonomy" id="363999"/>
    <lineage>
        <taxon>Eukaryota</taxon>
        <taxon>Fungi</taxon>
        <taxon>Dikarya</taxon>
        <taxon>Ascomycota</taxon>
        <taxon>Pezizomycotina</taxon>
        <taxon>Sordariomycetes</taxon>
        <taxon>Xylariomycetidae</taxon>
        <taxon>Xylariales</taxon>
        <taxon>Xylariaceae</taxon>
        <taxon>Xylaria</taxon>
    </lineage>
</organism>
<feature type="region of interest" description="Disordered" evidence="1">
    <location>
        <begin position="258"/>
        <end position="290"/>
    </location>
</feature>